<dbReference type="FunCoup" id="K0KJ60">
    <property type="interactions" value="364"/>
</dbReference>
<dbReference type="EMBL" id="CAIF01000012">
    <property type="protein sequence ID" value="CCH41148.1"/>
    <property type="molecule type" value="Genomic_DNA"/>
</dbReference>
<name>K0KJ60_WICCF</name>
<dbReference type="GO" id="GO:0000139">
    <property type="term" value="C:Golgi membrane"/>
    <property type="evidence" value="ECO:0007669"/>
    <property type="project" value="UniProtKB-SubCell"/>
</dbReference>
<dbReference type="InParanoid" id="K0KJ60"/>
<dbReference type="Pfam" id="PF13850">
    <property type="entry name" value="ERGIC_N"/>
    <property type="match status" value="1"/>
</dbReference>
<feature type="domain" description="Endoplasmic reticulum vesicle transporter N-terminal" evidence="7">
    <location>
        <begin position="31"/>
        <end position="111"/>
    </location>
</feature>
<comment type="caution">
    <text evidence="8">The sequence shown here is derived from an EMBL/GenBank/DDBJ whole genome shotgun (WGS) entry which is preliminary data.</text>
</comment>
<dbReference type="GO" id="GO:0005789">
    <property type="term" value="C:endoplasmic reticulum membrane"/>
    <property type="evidence" value="ECO:0007669"/>
    <property type="project" value="UniProtKB-SubCell"/>
</dbReference>
<sequence>MANLRSFDAFRECSFRLGHRHYLLTIIIFIAKVASTHEVRSTKGSYSTIMMGLFILFLTWVEVGQFFGGEVDHQFRVDNKLQRDLRINLDIVVAMPCNFIHTNVKDLTDDRFLASELLHYEGFSFFIPPGYKTDENYDSNTPDLDEVMAQGIIAEFRDRGDAKDSGAPACHIYGSIPVNKVSGDFHITAQGYGYRGNSRSHVGIDGLNFTHIISEFSFGEFYPYIHNPLDATVQITKEHLQSYQYYLSVVPTVYKKLGVEIETNQYSTSLQKKLYSFENKGVPGLFFKYDFEPISLIVEDKRIPFSTFLVRLATIYGGIIVVAKFSYKLFDKALIYFFGKRFASRGEEKKGSLLDGDEE</sequence>
<evidence type="ECO:0000256" key="2">
    <source>
        <dbReference type="ARBA" id="ARBA00022692"/>
    </source>
</evidence>
<dbReference type="InterPro" id="IPR012936">
    <property type="entry name" value="Erv_C"/>
</dbReference>
<evidence type="ECO:0000256" key="3">
    <source>
        <dbReference type="ARBA" id="ARBA00022989"/>
    </source>
</evidence>
<evidence type="ECO:0000313" key="9">
    <source>
        <dbReference type="Proteomes" id="UP000009328"/>
    </source>
</evidence>
<dbReference type="PANTHER" id="PTHR10984">
    <property type="entry name" value="ENDOPLASMIC RETICULUM-GOLGI INTERMEDIATE COMPARTMENT PROTEIN"/>
    <property type="match status" value="1"/>
</dbReference>
<keyword evidence="5" id="KW-0256">Endoplasmic reticulum</keyword>
<dbReference type="InterPro" id="IPR039542">
    <property type="entry name" value="Erv_N"/>
</dbReference>
<dbReference type="GO" id="GO:0033116">
    <property type="term" value="C:endoplasmic reticulum-Golgi intermediate compartment membrane"/>
    <property type="evidence" value="ECO:0007669"/>
    <property type="project" value="UniProtKB-SubCell"/>
</dbReference>
<dbReference type="InterPro" id="IPR045888">
    <property type="entry name" value="Erv"/>
</dbReference>
<organism evidence="8 9">
    <name type="scientific">Wickerhamomyces ciferrii (strain ATCC 14091 / BCRC 22168 / CBS 111 / JCM 3599 / NBRC 0793 / NRRL Y-1031 F-60-10)</name>
    <name type="common">Yeast</name>
    <name type="synonym">Pichia ciferrii</name>
    <dbReference type="NCBI Taxonomy" id="1206466"/>
    <lineage>
        <taxon>Eukaryota</taxon>
        <taxon>Fungi</taxon>
        <taxon>Dikarya</taxon>
        <taxon>Ascomycota</taxon>
        <taxon>Saccharomycotina</taxon>
        <taxon>Saccharomycetes</taxon>
        <taxon>Phaffomycetales</taxon>
        <taxon>Wickerhamomycetaceae</taxon>
        <taxon>Wickerhamomyces</taxon>
    </lineage>
</organism>
<keyword evidence="5" id="KW-0333">Golgi apparatus</keyword>
<keyword evidence="5" id="KW-0931">ER-Golgi transport</keyword>
<comment type="similarity">
    <text evidence="5">Belongs to the ERGIC family.</text>
</comment>
<dbReference type="Pfam" id="PF07970">
    <property type="entry name" value="COPIIcoated_ERV"/>
    <property type="match status" value="1"/>
</dbReference>
<evidence type="ECO:0000259" key="7">
    <source>
        <dbReference type="Pfam" id="PF13850"/>
    </source>
</evidence>
<dbReference type="GO" id="GO:0006890">
    <property type="term" value="P:retrograde vesicle-mediated transport, Golgi to endoplasmic reticulum"/>
    <property type="evidence" value="ECO:0007669"/>
    <property type="project" value="TreeGrafter"/>
</dbReference>
<keyword evidence="5" id="KW-0813">Transport</keyword>
<comment type="subcellular location">
    <subcellularLocation>
        <location evidence="5">Endoplasmic reticulum membrane</location>
        <topology evidence="5">Multi-pass membrane protein</topology>
    </subcellularLocation>
    <subcellularLocation>
        <location evidence="5">Endoplasmic reticulum-Golgi intermediate compartment membrane</location>
        <topology evidence="5">Multi-pass membrane protein</topology>
    </subcellularLocation>
    <subcellularLocation>
        <location evidence="5">Golgi apparatus membrane</location>
        <topology evidence="5">Multi-pass membrane protein</topology>
    </subcellularLocation>
    <subcellularLocation>
        <location evidence="1">Membrane</location>
    </subcellularLocation>
</comment>
<evidence type="ECO:0000313" key="8">
    <source>
        <dbReference type="EMBL" id="CCH41148.1"/>
    </source>
</evidence>
<dbReference type="GO" id="GO:0006888">
    <property type="term" value="P:endoplasmic reticulum to Golgi vesicle-mediated transport"/>
    <property type="evidence" value="ECO:0007669"/>
    <property type="project" value="UniProtKB-UniRule"/>
</dbReference>
<dbReference type="PANTHER" id="PTHR10984:SF81">
    <property type="entry name" value="ER-DERIVED VESICLES PROTEIN ERV41"/>
    <property type="match status" value="1"/>
</dbReference>
<evidence type="ECO:0000259" key="6">
    <source>
        <dbReference type="Pfam" id="PF07970"/>
    </source>
</evidence>
<feature type="domain" description="Endoplasmic reticulum vesicle transporter C-terminal" evidence="6">
    <location>
        <begin position="167"/>
        <end position="324"/>
    </location>
</feature>
<keyword evidence="2" id="KW-0812">Transmembrane</keyword>
<dbReference type="GO" id="GO:0030134">
    <property type="term" value="C:COPII-coated ER to Golgi transport vesicle"/>
    <property type="evidence" value="ECO:0007669"/>
    <property type="project" value="TreeGrafter"/>
</dbReference>
<evidence type="ECO:0000256" key="5">
    <source>
        <dbReference type="RuleBase" id="RU369013"/>
    </source>
</evidence>
<accession>K0KJ60</accession>
<dbReference type="Proteomes" id="UP000009328">
    <property type="component" value="Unassembled WGS sequence"/>
</dbReference>
<reference evidence="8 9" key="1">
    <citation type="journal article" date="2012" name="Eukaryot. Cell">
        <title>Draft genome sequence of Wickerhamomyces ciferrii NRRL Y-1031 F-60-10.</title>
        <authorList>
            <person name="Schneider J."/>
            <person name="Andrea H."/>
            <person name="Blom J."/>
            <person name="Jaenicke S."/>
            <person name="Ruckert C."/>
            <person name="Schorsch C."/>
            <person name="Szczepanowski R."/>
            <person name="Farwick M."/>
            <person name="Goesmann A."/>
            <person name="Puhler A."/>
            <person name="Schaffer S."/>
            <person name="Tauch A."/>
            <person name="Kohler T."/>
            <person name="Brinkrolf K."/>
        </authorList>
    </citation>
    <scope>NUCLEOTIDE SEQUENCE [LARGE SCALE GENOMIC DNA]</scope>
    <source>
        <strain evidence="9">ATCC 14091 / BCRC 22168 / CBS 111 / JCM 3599 / NBRC 0793 / NRRL Y-1031 F-60-10</strain>
    </source>
</reference>
<gene>
    <name evidence="8" type="ORF">BN7_685</name>
</gene>
<keyword evidence="3" id="KW-1133">Transmembrane helix</keyword>
<dbReference type="eggNOG" id="KOG2667">
    <property type="taxonomic scope" value="Eukaryota"/>
</dbReference>
<keyword evidence="4" id="KW-0472">Membrane</keyword>
<evidence type="ECO:0000256" key="4">
    <source>
        <dbReference type="ARBA" id="ARBA00023136"/>
    </source>
</evidence>
<comment type="function">
    <text evidence="5">Plays a role in transport between endoplasmic reticulum and Golgi.</text>
</comment>
<dbReference type="AlphaFoldDB" id="K0KJ60"/>
<dbReference type="STRING" id="1206466.K0KJ60"/>
<proteinExistence type="inferred from homology"/>
<protein>
    <recommendedName>
        <fullName evidence="5">Endoplasmic reticulum-Golgi intermediate compartment protein</fullName>
    </recommendedName>
</protein>
<evidence type="ECO:0000256" key="1">
    <source>
        <dbReference type="ARBA" id="ARBA00004370"/>
    </source>
</evidence>
<dbReference type="HOGENOM" id="CLU_034705_2_0_1"/>
<keyword evidence="9" id="KW-1185">Reference proteome</keyword>